<dbReference type="CDD" id="cd17535">
    <property type="entry name" value="REC_NarL-like"/>
    <property type="match status" value="1"/>
</dbReference>
<dbReference type="InterPro" id="IPR058245">
    <property type="entry name" value="NreC/VraR/RcsB-like_REC"/>
</dbReference>
<dbReference type="SMART" id="SM00421">
    <property type="entry name" value="HTH_LUXR"/>
    <property type="match status" value="1"/>
</dbReference>
<dbReference type="InterPro" id="IPR016032">
    <property type="entry name" value="Sig_transdc_resp-reg_C-effctor"/>
</dbReference>
<keyword evidence="1 5" id="KW-0597">Phosphoprotein</keyword>
<dbReference type="Pfam" id="PF00072">
    <property type="entry name" value="Response_reg"/>
    <property type="match status" value="1"/>
</dbReference>
<dbReference type="EMBL" id="JAFREP010000016">
    <property type="protein sequence ID" value="MBO1320283.1"/>
    <property type="molecule type" value="Genomic_DNA"/>
</dbReference>
<dbReference type="SMART" id="SM00448">
    <property type="entry name" value="REC"/>
    <property type="match status" value="1"/>
</dbReference>
<evidence type="ECO:0000256" key="3">
    <source>
        <dbReference type="ARBA" id="ARBA00023125"/>
    </source>
</evidence>
<evidence type="ECO:0000313" key="9">
    <source>
        <dbReference type="EMBL" id="MBO1320283.1"/>
    </source>
</evidence>
<evidence type="ECO:0000256" key="2">
    <source>
        <dbReference type="ARBA" id="ARBA00023015"/>
    </source>
</evidence>
<evidence type="ECO:0000256" key="1">
    <source>
        <dbReference type="ARBA" id="ARBA00022553"/>
    </source>
</evidence>
<evidence type="ECO:0000313" key="10">
    <source>
        <dbReference type="Proteomes" id="UP000664417"/>
    </source>
</evidence>
<keyword evidence="4" id="KW-0804">Transcription</keyword>
<organism evidence="9 10">
    <name type="scientific">Acanthopleuribacter pedis</name>
    <dbReference type="NCBI Taxonomy" id="442870"/>
    <lineage>
        <taxon>Bacteria</taxon>
        <taxon>Pseudomonadati</taxon>
        <taxon>Acidobacteriota</taxon>
        <taxon>Holophagae</taxon>
        <taxon>Acanthopleuribacterales</taxon>
        <taxon>Acanthopleuribacteraceae</taxon>
        <taxon>Acanthopleuribacter</taxon>
    </lineage>
</organism>
<evidence type="ECO:0000256" key="5">
    <source>
        <dbReference type="PROSITE-ProRule" id="PRU00169"/>
    </source>
</evidence>
<feature type="domain" description="Response regulatory" evidence="8">
    <location>
        <begin position="3"/>
        <end position="119"/>
    </location>
</feature>
<feature type="region of interest" description="Disordered" evidence="6">
    <location>
        <begin position="144"/>
        <end position="164"/>
    </location>
</feature>
<sequence length="226" mass="24086">MIRIVLVDDQPLFREGLKTLIGLQDDMTVVAEAADGRQAVLCCEAEAPDVVLMDINMPQLNGVAATRQIKARFPKVQILMLTTFDDNDSIFDGLRAGAVGYLLKDADSTTLFEAVRSAARGQSVLAPSVASKLISEYTRLAQAPGSETPAATATPDPAPAQPAVDLSKREMEILQQLAKGSGNKEIGAALFIAQGTVKNHITNLFAKLEVNSRLAAVTKARELGLL</sequence>
<protein>
    <submittedName>
        <fullName evidence="9">Response regulator transcription factor</fullName>
    </submittedName>
</protein>
<dbReference type="Pfam" id="PF00196">
    <property type="entry name" value="GerE"/>
    <property type="match status" value="1"/>
</dbReference>
<dbReference type="GO" id="GO:0000160">
    <property type="term" value="P:phosphorelay signal transduction system"/>
    <property type="evidence" value="ECO:0007669"/>
    <property type="project" value="InterPro"/>
</dbReference>
<evidence type="ECO:0000259" key="7">
    <source>
        <dbReference type="PROSITE" id="PS50043"/>
    </source>
</evidence>
<dbReference type="PROSITE" id="PS50110">
    <property type="entry name" value="RESPONSE_REGULATORY"/>
    <property type="match status" value="1"/>
</dbReference>
<keyword evidence="10" id="KW-1185">Reference proteome</keyword>
<dbReference type="PROSITE" id="PS00622">
    <property type="entry name" value="HTH_LUXR_1"/>
    <property type="match status" value="1"/>
</dbReference>
<proteinExistence type="predicted"/>
<dbReference type="RefSeq" id="WP_207860237.1">
    <property type="nucleotide sequence ID" value="NZ_JAFREP010000016.1"/>
</dbReference>
<dbReference type="InterPro" id="IPR011006">
    <property type="entry name" value="CheY-like_superfamily"/>
</dbReference>
<keyword evidence="2" id="KW-0805">Transcription regulation</keyword>
<keyword evidence="3" id="KW-0238">DNA-binding</keyword>
<dbReference type="PRINTS" id="PR00038">
    <property type="entry name" value="HTHLUXR"/>
</dbReference>
<dbReference type="AlphaFoldDB" id="A0A8J7U3D6"/>
<feature type="domain" description="HTH luxR-type" evidence="7">
    <location>
        <begin position="159"/>
        <end position="224"/>
    </location>
</feature>
<dbReference type="Gene3D" id="3.40.50.2300">
    <property type="match status" value="1"/>
</dbReference>
<dbReference type="InterPro" id="IPR039420">
    <property type="entry name" value="WalR-like"/>
</dbReference>
<dbReference type="SUPFAM" id="SSF46894">
    <property type="entry name" value="C-terminal effector domain of the bipartite response regulators"/>
    <property type="match status" value="1"/>
</dbReference>
<feature type="modified residue" description="4-aspartylphosphate" evidence="5">
    <location>
        <position position="54"/>
    </location>
</feature>
<name>A0A8J7U3D6_9BACT</name>
<dbReference type="InterPro" id="IPR000792">
    <property type="entry name" value="Tscrpt_reg_LuxR_C"/>
</dbReference>
<dbReference type="GO" id="GO:0003677">
    <property type="term" value="F:DNA binding"/>
    <property type="evidence" value="ECO:0007669"/>
    <property type="project" value="UniProtKB-KW"/>
</dbReference>
<dbReference type="PANTHER" id="PTHR43214:SF24">
    <property type="entry name" value="TRANSCRIPTIONAL REGULATORY PROTEIN NARL-RELATED"/>
    <property type="match status" value="1"/>
</dbReference>
<dbReference type="Proteomes" id="UP000664417">
    <property type="component" value="Unassembled WGS sequence"/>
</dbReference>
<comment type="caution">
    <text evidence="9">The sequence shown here is derived from an EMBL/GenBank/DDBJ whole genome shotgun (WGS) entry which is preliminary data.</text>
</comment>
<dbReference type="PROSITE" id="PS50043">
    <property type="entry name" value="HTH_LUXR_2"/>
    <property type="match status" value="1"/>
</dbReference>
<dbReference type="InterPro" id="IPR001789">
    <property type="entry name" value="Sig_transdc_resp-reg_receiver"/>
</dbReference>
<accession>A0A8J7U3D6</accession>
<dbReference type="SUPFAM" id="SSF52172">
    <property type="entry name" value="CheY-like"/>
    <property type="match status" value="1"/>
</dbReference>
<dbReference type="PANTHER" id="PTHR43214">
    <property type="entry name" value="TWO-COMPONENT RESPONSE REGULATOR"/>
    <property type="match status" value="1"/>
</dbReference>
<reference evidence="9" key="1">
    <citation type="submission" date="2021-03" db="EMBL/GenBank/DDBJ databases">
        <authorList>
            <person name="Wang G."/>
        </authorList>
    </citation>
    <scope>NUCLEOTIDE SEQUENCE</scope>
    <source>
        <strain evidence="9">KCTC 12899</strain>
    </source>
</reference>
<gene>
    <name evidence="9" type="ORF">J3U88_17540</name>
</gene>
<evidence type="ECO:0000256" key="6">
    <source>
        <dbReference type="SAM" id="MobiDB-lite"/>
    </source>
</evidence>
<dbReference type="CDD" id="cd06170">
    <property type="entry name" value="LuxR_C_like"/>
    <property type="match status" value="1"/>
</dbReference>
<evidence type="ECO:0000259" key="8">
    <source>
        <dbReference type="PROSITE" id="PS50110"/>
    </source>
</evidence>
<evidence type="ECO:0000256" key="4">
    <source>
        <dbReference type="ARBA" id="ARBA00023163"/>
    </source>
</evidence>
<dbReference type="GO" id="GO:0006355">
    <property type="term" value="P:regulation of DNA-templated transcription"/>
    <property type="evidence" value="ECO:0007669"/>
    <property type="project" value="InterPro"/>
</dbReference>